<feature type="transmembrane region" description="Helical" evidence="2">
    <location>
        <begin position="42"/>
        <end position="65"/>
    </location>
</feature>
<dbReference type="Gene3D" id="2.60.40.1820">
    <property type="match status" value="1"/>
</dbReference>
<dbReference type="Proteomes" id="UP000238479">
    <property type="component" value="Chromosome 7"/>
</dbReference>
<dbReference type="PANTHER" id="PTHR31852">
    <property type="entry name" value="LATE EMBRYOGENESIS ABUNDANT (LEA) HYDROXYPROLINE-RICH GLYCOPROTEIN FAMILY"/>
    <property type="match status" value="1"/>
</dbReference>
<evidence type="ECO:0000256" key="2">
    <source>
        <dbReference type="SAM" id="Phobius"/>
    </source>
</evidence>
<comment type="caution">
    <text evidence="3">The sequence shown here is derived from an EMBL/GenBank/DDBJ whole genome shotgun (WGS) entry which is preliminary data.</text>
</comment>
<feature type="compositionally biased region" description="Polar residues" evidence="1">
    <location>
        <begin position="8"/>
        <end position="17"/>
    </location>
</feature>
<dbReference type="STRING" id="74649.A0A2P6P6J1"/>
<reference evidence="3 4" key="1">
    <citation type="journal article" date="2018" name="Nat. Genet.">
        <title>The Rosa genome provides new insights in the design of modern roses.</title>
        <authorList>
            <person name="Bendahmane M."/>
        </authorList>
    </citation>
    <scope>NUCLEOTIDE SEQUENCE [LARGE SCALE GENOMIC DNA]</scope>
    <source>
        <strain evidence="4">cv. Old Blush</strain>
    </source>
</reference>
<dbReference type="EMBL" id="PDCK01000045">
    <property type="protein sequence ID" value="PRQ17555.1"/>
    <property type="molecule type" value="Genomic_DNA"/>
</dbReference>
<proteinExistence type="predicted"/>
<keyword evidence="4" id="KW-1185">Reference proteome</keyword>
<evidence type="ECO:0000256" key="1">
    <source>
        <dbReference type="SAM" id="MobiDB-lite"/>
    </source>
</evidence>
<name>A0A2P6P6J1_ROSCH</name>
<dbReference type="InterPro" id="IPR055301">
    <property type="entry name" value="Lea14-like_2"/>
</dbReference>
<gene>
    <name evidence="3" type="ORF">RchiOBHm_Chr7g0196281</name>
</gene>
<organism evidence="3 4">
    <name type="scientific">Rosa chinensis</name>
    <name type="common">China rose</name>
    <dbReference type="NCBI Taxonomy" id="74649"/>
    <lineage>
        <taxon>Eukaryota</taxon>
        <taxon>Viridiplantae</taxon>
        <taxon>Streptophyta</taxon>
        <taxon>Embryophyta</taxon>
        <taxon>Tracheophyta</taxon>
        <taxon>Spermatophyta</taxon>
        <taxon>Magnoliopsida</taxon>
        <taxon>eudicotyledons</taxon>
        <taxon>Gunneridae</taxon>
        <taxon>Pentapetalae</taxon>
        <taxon>rosids</taxon>
        <taxon>fabids</taxon>
        <taxon>Rosales</taxon>
        <taxon>Rosaceae</taxon>
        <taxon>Rosoideae</taxon>
        <taxon>Rosoideae incertae sedis</taxon>
        <taxon>Rosa</taxon>
    </lineage>
</organism>
<dbReference type="OMA" id="IANMNCT"/>
<accession>A0A2P6P6J1</accession>
<protein>
    <submittedName>
        <fullName evidence="3">Putative Late embryogenesis abundant protein, LEA-14</fullName>
    </submittedName>
</protein>
<keyword evidence="2" id="KW-1133">Transmembrane helix</keyword>
<feature type="region of interest" description="Disordered" evidence="1">
    <location>
        <begin position="1"/>
        <end position="32"/>
    </location>
</feature>
<keyword evidence="2" id="KW-0812">Transmembrane</keyword>
<keyword evidence="2" id="KW-0472">Membrane</keyword>
<evidence type="ECO:0000313" key="4">
    <source>
        <dbReference type="Proteomes" id="UP000238479"/>
    </source>
</evidence>
<dbReference type="AlphaFoldDB" id="A0A2P6P6J1"/>
<dbReference type="Gramene" id="PRQ17555">
    <property type="protein sequence ID" value="PRQ17555"/>
    <property type="gene ID" value="RchiOBHm_Chr7g0196281"/>
</dbReference>
<dbReference type="OrthoDB" id="1154928at2759"/>
<sequence length="215" mass="24056">MAEKDQQAYASTNGYTRSNDHESAGTTFQSEEELKRQKRRKLFMYIGIFIVFQIIVMTVFGLTVMKVKTPKLRLGNIEVQNLNFTSQTSPSFDMTFTTQIRVKNTNFGPYKYDSSYVTFLYQEMPLVQVTIPKGKAGWRSTEKIGATAILNSKALPSVSNLGSDLDSGVLKLSSQAKISGKVELMFVMKKKKSAEMNCTIEVNLATKGVQALECK</sequence>
<evidence type="ECO:0000313" key="3">
    <source>
        <dbReference type="EMBL" id="PRQ17555.1"/>
    </source>
</evidence>